<protein>
    <submittedName>
        <fullName evidence="2">MADS-box transcription factor</fullName>
    </submittedName>
</protein>
<name>A0A392SBM0_9FABA</name>
<feature type="region of interest" description="Disordered" evidence="1">
    <location>
        <begin position="1"/>
        <end position="26"/>
    </location>
</feature>
<evidence type="ECO:0000313" key="3">
    <source>
        <dbReference type="Proteomes" id="UP000265520"/>
    </source>
</evidence>
<feature type="non-terminal residue" evidence="2">
    <location>
        <position position="37"/>
    </location>
</feature>
<comment type="caution">
    <text evidence="2">The sequence shown here is derived from an EMBL/GenBank/DDBJ whole genome shotgun (WGS) entry which is preliminary data.</text>
</comment>
<proteinExistence type="predicted"/>
<dbReference type="EMBL" id="LXQA010349328">
    <property type="protein sequence ID" value="MCI45842.1"/>
    <property type="molecule type" value="Genomic_DNA"/>
</dbReference>
<keyword evidence="3" id="KW-1185">Reference proteome</keyword>
<sequence length="37" mass="3957">MWNTTNPATVAGGGNFAFQPSETNPMECQAEPFLQIG</sequence>
<evidence type="ECO:0000256" key="1">
    <source>
        <dbReference type="SAM" id="MobiDB-lite"/>
    </source>
</evidence>
<evidence type="ECO:0000313" key="2">
    <source>
        <dbReference type="EMBL" id="MCI45842.1"/>
    </source>
</evidence>
<dbReference type="Proteomes" id="UP000265520">
    <property type="component" value="Unassembled WGS sequence"/>
</dbReference>
<reference evidence="2 3" key="1">
    <citation type="journal article" date="2018" name="Front. Plant Sci.">
        <title>Red Clover (Trifolium pratense) and Zigzag Clover (T. medium) - A Picture of Genomic Similarities and Differences.</title>
        <authorList>
            <person name="Dluhosova J."/>
            <person name="Istvanek J."/>
            <person name="Nedelnik J."/>
            <person name="Repkova J."/>
        </authorList>
    </citation>
    <scope>NUCLEOTIDE SEQUENCE [LARGE SCALE GENOMIC DNA]</scope>
    <source>
        <strain evidence="3">cv. 10/8</strain>
        <tissue evidence="2">Leaf</tissue>
    </source>
</reference>
<organism evidence="2 3">
    <name type="scientific">Trifolium medium</name>
    <dbReference type="NCBI Taxonomy" id="97028"/>
    <lineage>
        <taxon>Eukaryota</taxon>
        <taxon>Viridiplantae</taxon>
        <taxon>Streptophyta</taxon>
        <taxon>Embryophyta</taxon>
        <taxon>Tracheophyta</taxon>
        <taxon>Spermatophyta</taxon>
        <taxon>Magnoliopsida</taxon>
        <taxon>eudicotyledons</taxon>
        <taxon>Gunneridae</taxon>
        <taxon>Pentapetalae</taxon>
        <taxon>rosids</taxon>
        <taxon>fabids</taxon>
        <taxon>Fabales</taxon>
        <taxon>Fabaceae</taxon>
        <taxon>Papilionoideae</taxon>
        <taxon>50 kb inversion clade</taxon>
        <taxon>NPAAA clade</taxon>
        <taxon>Hologalegina</taxon>
        <taxon>IRL clade</taxon>
        <taxon>Trifolieae</taxon>
        <taxon>Trifolium</taxon>
    </lineage>
</organism>
<dbReference type="AlphaFoldDB" id="A0A392SBM0"/>
<accession>A0A392SBM0</accession>